<proteinExistence type="predicted"/>
<sequence>MKNEFISVERFCLPVPENDIEGILDLSVSCNDVLYLIVTNTRLGNVLYKWEWPTITDFTKELKVTNANPPLIGSESQLLFYNDKRNMLLVNLDKSSKGQGPDTSADNSQTLSPSDFPTVPQTIAGTADTATSLAAYFDVSAAPEAAPEPEQPGTCSRRAGNLPNAVNKMHMKKYRFKISSFCTHKYYRYREVAKLQLAPGESTRECAVECAFADQQATQCVAFVFNLARSSCSLLALAESKTPLSYYDVNYVCYERIHN</sequence>
<comment type="caution">
    <text evidence="2">The sequence shown here is derived from an EMBL/GenBank/DDBJ whole genome shotgun (WGS) entry which is preliminary data.</text>
</comment>
<accession>A0A7J7KI53</accession>
<evidence type="ECO:0000313" key="2">
    <source>
        <dbReference type="EMBL" id="KAF6037907.1"/>
    </source>
</evidence>
<evidence type="ECO:0008006" key="4">
    <source>
        <dbReference type="Google" id="ProtNLM"/>
    </source>
</evidence>
<keyword evidence="3" id="KW-1185">Reference proteome</keyword>
<dbReference type="EMBL" id="VXIV02000496">
    <property type="protein sequence ID" value="KAF6037907.1"/>
    <property type="molecule type" value="Genomic_DNA"/>
</dbReference>
<feature type="region of interest" description="Disordered" evidence="1">
    <location>
        <begin position="93"/>
        <end position="116"/>
    </location>
</feature>
<dbReference type="Proteomes" id="UP000593567">
    <property type="component" value="Unassembled WGS sequence"/>
</dbReference>
<dbReference type="AlphaFoldDB" id="A0A7J7KI53"/>
<protein>
    <recommendedName>
        <fullName evidence="4">Apple domain-containing protein</fullName>
    </recommendedName>
</protein>
<organism evidence="2 3">
    <name type="scientific">Bugula neritina</name>
    <name type="common">Brown bryozoan</name>
    <name type="synonym">Sertularia neritina</name>
    <dbReference type="NCBI Taxonomy" id="10212"/>
    <lineage>
        <taxon>Eukaryota</taxon>
        <taxon>Metazoa</taxon>
        <taxon>Spiralia</taxon>
        <taxon>Lophotrochozoa</taxon>
        <taxon>Bryozoa</taxon>
        <taxon>Gymnolaemata</taxon>
        <taxon>Cheilostomatida</taxon>
        <taxon>Flustrina</taxon>
        <taxon>Buguloidea</taxon>
        <taxon>Bugulidae</taxon>
        <taxon>Bugula</taxon>
    </lineage>
</organism>
<name>A0A7J7KI53_BUGNE</name>
<evidence type="ECO:0000313" key="3">
    <source>
        <dbReference type="Proteomes" id="UP000593567"/>
    </source>
</evidence>
<feature type="compositionally biased region" description="Polar residues" evidence="1">
    <location>
        <begin position="97"/>
        <end position="116"/>
    </location>
</feature>
<evidence type="ECO:0000256" key="1">
    <source>
        <dbReference type="SAM" id="MobiDB-lite"/>
    </source>
</evidence>
<gene>
    <name evidence="2" type="ORF">EB796_003797</name>
</gene>
<reference evidence="2" key="1">
    <citation type="submission" date="2020-06" db="EMBL/GenBank/DDBJ databases">
        <title>Draft genome of Bugula neritina, a colonial animal packing powerful symbionts and potential medicines.</title>
        <authorList>
            <person name="Rayko M."/>
        </authorList>
    </citation>
    <scope>NUCLEOTIDE SEQUENCE [LARGE SCALE GENOMIC DNA]</scope>
    <source>
        <strain evidence="2">Kwan_BN1</strain>
    </source>
</reference>